<dbReference type="HAMAP" id="MF_00337">
    <property type="entry name" value="Exonuc_7_S"/>
    <property type="match status" value="1"/>
</dbReference>
<evidence type="ECO:0000256" key="2">
    <source>
        <dbReference type="ARBA" id="ARBA00022490"/>
    </source>
</evidence>
<evidence type="ECO:0000256" key="5">
    <source>
        <dbReference type="ARBA" id="ARBA00022839"/>
    </source>
</evidence>
<dbReference type="GO" id="GO:0009318">
    <property type="term" value="C:exodeoxyribonuclease VII complex"/>
    <property type="evidence" value="ECO:0007669"/>
    <property type="project" value="UniProtKB-UniRule"/>
</dbReference>
<evidence type="ECO:0000256" key="1">
    <source>
        <dbReference type="ARBA" id="ARBA00009998"/>
    </source>
</evidence>
<dbReference type="GO" id="GO:0008855">
    <property type="term" value="F:exodeoxyribonuclease VII activity"/>
    <property type="evidence" value="ECO:0007669"/>
    <property type="project" value="UniProtKB-UniRule"/>
</dbReference>
<keyword evidence="3 6" id="KW-0540">Nuclease</keyword>
<name>A0A1H9GQF7_9LACT</name>
<dbReference type="EC" id="3.1.11.6" evidence="6"/>
<evidence type="ECO:0000256" key="3">
    <source>
        <dbReference type="ARBA" id="ARBA00022722"/>
    </source>
</evidence>
<reference evidence="7 8" key="1">
    <citation type="submission" date="2016-10" db="EMBL/GenBank/DDBJ databases">
        <authorList>
            <person name="de Groot N.N."/>
        </authorList>
    </citation>
    <scope>NUCLEOTIDE SEQUENCE [LARGE SCALE GENOMIC DNA]</scope>
    <source>
        <strain evidence="7 8">DSM 15827</strain>
    </source>
</reference>
<comment type="subcellular location">
    <subcellularLocation>
        <location evidence="6">Cytoplasm</location>
    </subcellularLocation>
</comment>
<accession>A0A1H9GQF7</accession>
<dbReference type="InterPro" id="IPR003761">
    <property type="entry name" value="Exonuc_VII_S"/>
</dbReference>
<comment type="similarity">
    <text evidence="1 6">Belongs to the XseB family.</text>
</comment>
<dbReference type="GO" id="GO:0006308">
    <property type="term" value="P:DNA catabolic process"/>
    <property type="evidence" value="ECO:0007669"/>
    <property type="project" value="UniProtKB-UniRule"/>
</dbReference>
<evidence type="ECO:0000313" key="7">
    <source>
        <dbReference type="EMBL" id="SEQ52311.1"/>
    </source>
</evidence>
<dbReference type="PANTHER" id="PTHR34137">
    <property type="entry name" value="EXODEOXYRIBONUCLEASE 7 SMALL SUBUNIT"/>
    <property type="match status" value="1"/>
</dbReference>
<keyword evidence="5 6" id="KW-0269">Exonuclease</keyword>
<dbReference type="InterPro" id="IPR037004">
    <property type="entry name" value="Exonuc_VII_ssu_sf"/>
</dbReference>
<dbReference type="SUPFAM" id="SSF116842">
    <property type="entry name" value="XseB-like"/>
    <property type="match status" value="1"/>
</dbReference>
<dbReference type="Gene3D" id="1.10.287.1040">
    <property type="entry name" value="Exonuclease VII, small subunit"/>
    <property type="match status" value="1"/>
</dbReference>
<comment type="function">
    <text evidence="6">Bidirectionally degrades single-stranded DNA into large acid-insoluble oligonucleotides, which are then degraded further into small acid-soluble oligonucleotides.</text>
</comment>
<organism evidence="7 8">
    <name type="scientific">Granulicatella balaenopterae</name>
    <dbReference type="NCBI Taxonomy" id="137733"/>
    <lineage>
        <taxon>Bacteria</taxon>
        <taxon>Bacillati</taxon>
        <taxon>Bacillota</taxon>
        <taxon>Bacilli</taxon>
        <taxon>Lactobacillales</taxon>
        <taxon>Carnobacteriaceae</taxon>
        <taxon>Granulicatella</taxon>
    </lineage>
</organism>
<dbReference type="Pfam" id="PF02609">
    <property type="entry name" value="Exonuc_VII_S"/>
    <property type="match status" value="1"/>
</dbReference>
<dbReference type="GO" id="GO:0005829">
    <property type="term" value="C:cytosol"/>
    <property type="evidence" value="ECO:0007669"/>
    <property type="project" value="TreeGrafter"/>
</dbReference>
<evidence type="ECO:0000256" key="6">
    <source>
        <dbReference type="HAMAP-Rule" id="MF_00337"/>
    </source>
</evidence>
<proteinExistence type="inferred from homology"/>
<keyword evidence="4 6" id="KW-0378">Hydrolase</keyword>
<dbReference type="STRING" id="137733.SAMN05421767_10115"/>
<protein>
    <recommendedName>
        <fullName evidence="6">Exodeoxyribonuclease 7 small subunit</fullName>
        <ecNumber evidence="6">3.1.11.6</ecNumber>
    </recommendedName>
    <alternativeName>
        <fullName evidence="6">Exodeoxyribonuclease VII small subunit</fullName>
        <shortName evidence="6">Exonuclease VII small subunit</shortName>
    </alternativeName>
</protein>
<evidence type="ECO:0000313" key="8">
    <source>
        <dbReference type="Proteomes" id="UP000198556"/>
    </source>
</evidence>
<dbReference type="NCBIfam" id="TIGR01280">
    <property type="entry name" value="xseB"/>
    <property type="match status" value="1"/>
</dbReference>
<dbReference type="EMBL" id="FOGF01000001">
    <property type="protein sequence ID" value="SEQ52311.1"/>
    <property type="molecule type" value="Genomic_DNA"/>
</dbReference>
<keyword evidence="8" id="KW-1185">Reference proteome</keyword>
<evidence type="ECO:0000256" key="4">
    <source>
        <dbReference type="ARBA" id="ARBA00022801"/>
    </source>
</evidence>
<comment type="catalytic activity">
    <reaction evidence="6">
        <text>Exonucleolytic cleavage in either 5'- to 3'- or 3'- to 5'-direction to yield nucleoside 5'-phosphates.</text>
        <dbReference type="EC" id="3.1.11.6"/>
    </reaction>
</comment>
<gene>
    <name evidence="6" type="primary">xseB</name>
    <name evidence="7" type="ORF">SAMN05421767_10115</name>
</gene>
<dbReference type="AlphaFoldDB" id="A0A1H9GQF7"/>
<dbReference type="PIRSF" id="PIRSF006488">
    <property type="entry name" value="Exonuc_VII_S"/>
    <property type="match status" value="1"/>
</dbReference>
<comment type="subunit">
    <text evidence="6">Heterooligomer composed of large and small subunits.</text>
</comment>
<dbReference type="PANTHER" id="PTHR34137:SF1">
    <property type="entry name" value="EXODEOXYRIBONUCLEASE 7 SMALL SUBUNIT"/>
    <property type="match status" value="1"/>
</dbReference>
<sequence>MMTKQEKSFEESLQALEVIVKQLEQGDVPLEDALNKFKEGIEISAHCNEILVKAEETVSKMMIKDSEKGE</sequence>
<dbReference type="Proteomes" id="UP000198556">
    <property type="component" value="Unassembled WGS sequence"/>
</dbReference>
<keyword evidence="2 6" id="KW-0963">Cytoplasm</keyword>
<dbReference type="NCBIfam" id="NF002138">
    <property type="entry name" value="PRK00977.1-2"/>
    <property type="match status" value="1"/>
</dbReference>